<dbReference type="GO" id="GO:0005524">
    <property type="term" value="F:ATP binding"/>
    <property type="evidence" value="ECO:0007669"/>
    <property type="project" value="InterPro"/>
</dbReference>
<evidence type="ECO:0000259" key="1">
    <source>
        <dbReference type="Pfam" id="PF14397"/>
    </source>
</evidence>
<dbReference type="Pfam" id="PF14397">
    <property type="entry name" value="ATPgrasp_ST"/>
    <property type="match status" value="1"/>
</dbReference>
<comment type="caution">
    <text evidence="2">The sequence shown here is derived from an EMBL/GenBank/DDBJ whole genome shotgun (WGS) entry which is preliminary data.</text>
</comment>
<dbReference type="SUPFAM" id="SSF56059">
    <property type="entry name" value="Glutathione synthetase ATP-binding domain-like"/>
    <property type="match status" value="1"/>
</dbReference>
<dbReference type="Gene3D" id="3.30.1490.20">
    <property type="entry name" value="ATP-grasp fold, A domain"/>
    <property type="match status" value="1"/>
</dbReference>
<reference evidence="2" key="1">
    <citation type="submission" date="2020-10" db="EMBL/GenBank/DDBJ databases">
        <authorList>
            <person name="Gilroy R."/>
        </authorList>
    </citation>
    <scope>NUCLEOTIDE SEQUENCE</scope>
    <source>
        <strain evidence="2">ChiSjej6B24-2974</strain>
    </source>
</reference>
<sequence>MANAINPIRNAVRSCLRRHRQRDYIREEKEKLARHNKTLGLHISWKELCRARRKTGCCVDEYFHFAFYNKTDAQRDPYLTLYRQDLIAEKVGDVHRPLTIPGNKVLFHTIFGEFLQREWCNPSACTATEFLAFAARHGEVIVKPSDLCKGQGIYKFRHEDDAKTLALYRELRGHGGLVEEVLKQHPQMDLMNPNLINTVRVATYTDTDDVHIVAAAMRTSGRADKCTDNLHGGGCACSVDAQTGVVNSNGFDNDMRQFEAHPLTGTRFIGFQIPLWNQVLDLVRAAARRAYALPQCHWIGWDIAILPDGVALVEGNWRQATDLIQGGGTGLYYQLRELSKKV</sequence>
<proteinExistence type="predicted"/>
<dbReference type="Proteomes" id="UP000824260">
    <property type="component" value="Unassembled WGS sequence"/>
</dbReference>
<accession>A0A9D0ZL03</accession>
<evidence type="ECO:0000313" key="2">
    <source>
        <dbReference type="EMBL" id="HIQ82378.1"/>
    </source>
</evidence>
<dbReference type="EMBL" id="DVFZ01000047">
    <property type="protein sequence ID" value="HIQ82378.1"/>
    <property type="molecule type" value="Genomic_DNA"/>
</dbReference>
<feature type="domain" description="Alpha-L-glutamate ligase-related protein ATP-grasp" evidence="1">
    <location>
        <begin position="177"/>
        <end position="336"/>
    </location>
</feature>
<organism evidence="2 3">
    <name type="scientific">Candidatus Pullichristensenella stercorigallinarum</name>
    <dbReference type="NCBI Taxonomy" id="2840909"/>
    <lineage>
        <taxon>Bacteria</taxon>
        <taxon>Bacillati</taxon>
        <taxon>Bacillota</taxon>
        <taxon>Clostridia</taxon>
        <taxon>Candidatus Pullichristensenella</taxon>
    </lineage>
</organism>
<dbReference type="AlphaFoldDB" id="A0A9D0ZL03"/>
<dbReference type="InterPro" id="IPR013815">
    <property type="entry name" value="ATP_grasp_subdomain_1"/>
</dbReference>
<gene>
    <name evidence="2" type="ORF">IAA52_04690</name>
</gene>
<dbReference type="InterPro" id="IPR039523">
    <property type="entry name" value="RimK-rel_E_lig_ATP-grasp"/>
</dbReference>
<protein>
    <recommendedName>
        <fullName evidence="1">Alpha-L-glutamate ligase-related protein ATP-grasp domain-containing protein</fullName>
    </recommendedName>
</protein>
<reference evidence="2" key="2">
    <citation type="journal article" date="2021" name="PeerJ">
        <title>Extensive microbial diversity within the chicken gut microbiome revealed by metagenomics and culture.</title>
        <authorList>
            <person name="Gilroy R."/>
            <person name="Ravi A."/>
            <person name="Getino M."/>
            <person name="Pursley I."/>
            <person name="Horton D.L."/>
            <person name="Alikhan N.F."/>
            <person name="Baker D."/>
            <person name="Gharbi K."/>
            <person name="Hall N."/>
            <person name="Watson M."/>
            <person name="Adriaenssens E.M."/>
            <person name="Foster-Nyarko E."/>
            <person name="Jarju S."/>
            <person name="Secka A."/>
            <person name="Antonio M."/>
            <person name="Oren A."/>
            <person name="Chaudhuri R.R."/>
            <person name="La Ragione R."/>
            <person name="Hildebrand F."/>
            <person name="Pallen M.J."/>
        </authorList>
    </citation>
    <scope>NUCLEOTIDE SEQUENCE</scope>
    <source>
        <strain evidence="2">ChiSjej6B24-2974</strain>
    </source>
</reference>
<name>A0A9D0ZL03_9FIRM</name>
<evidence type="ECO:0000313" key="3">
    <source>
        <dbReference type="Proteomes" id="UP000824260"/>
    </source>
</evidence>